<dbReference type="GeneID" id="19198212"/>
<keyword evidence="9" id="KW-1185">Reference proteome</keyword>
<dbReference type="EMBL" id="JH711575">
    <property type="protein sequence ID" value="EIW84269.1"/>
    <property type="molecule type" value="Genomic_DNA"/>
</dbReference>
<comment type="cofactor">
    <cofactor evidence="1">
        <name>Ca(2+)</name>
        <dbReference type="ChEBI" id="CHEBI:29108"/>
    </cofactor>
</comment>
<comment type="similarity">
    <text evidence="2">Belongs to the glycosyl hydrolase 13 family.</text>
</comment>
<evidence type="ECO:0000256" key="5">
    <source>
        <dbReference type="ARBA" id="ARBA00023277"/>
    </source>
</evidence>
<dbReference type="Gene3D" id="3.20.20.80">
    <property type="entry name" value="Glycosidases"/>
    <property type="match status" value="1"/>
</dbReference>
<gene>
    <name evidence="8" type="ORF">CONPUDRAFT_100181</name>
</gene>
<dbReference type="OrthoDB" id="550577at2759"/>
<keyword evidence="5" id="KW-0119">Carbohydrate metabolism</keyword>
<keyword evidence="4 8" id="KW-0378">Hydrolase</keyword>
<dbReference type="CDD" id="cd11318">
    <property type="entry name" value="AmyAc_bac_fung_AmyA"/>
    <property type="match status" value="1"/>
</dbReference>
<dbReference type="InterPro" id="IPR017853">
    <property type="entry name" value="GH"/>
</dbReference>
<evidence type="ECO:0000259" key="7">
    <source>
        <dbReference type="SMART" id="SM00642"/>
    </source>
</evidence>
<feature type="domain" description="Glycosyl hydrolase family 13 catalytic" evidence="7">
    <location>
        <begin position="33"/>
        <end position="423"/>
    </location>
</feature>
<dbReference type="GO" id="GO:0004553">
    <property type="term" value="F:hydrolase activity, hydrolyzing O-glycosyl compounds"/>
    <property type="evidence" value="ECO:0007669"/>
    <property type="project" value="InterPro"/>
</dbReference>
<dbReference type="SUPFAM" id="SSF51011">
    <property type="entry name" value="Glycosyl hydrolase domain"/>
    <property type="match status" value="1"/>
</dbReference>
<evidence type="ECO:0000313" key="9">
    <source>
        <dbReference type="Proteomes" id="UP000053558"/>
    </source>
</evidence>
<protein>
    <submittedName>
        <fullName evidence="8">Glycoside hydrolase family 13 protein</fullName>
    </submittedName>
</protein>
<dbReference type="Gene3D" id="2.40.30.140">
    <property type="match status" value="1"/>
</dbReference>
<keyword evidence="6" id="KW-0326">Glycosidase</keyword>
<keyword evidence="3" id="KW-0479">Metal-binding</keyword>
<reference evidence="9" key="1">
    <citation type="journal article" date="2012" name="Science">
        <title>The Paleozoic origin of enzymatic lignin decomposition reconstructed from 31 fungal genomes.</title>
        <authorList>
            <person name="Floudas D."/>
            <person name="Binder M."/>
            <person name="Riley R."/>
            <person name="Barry K."/>
            <person name="Blanchette R.A."/>
            <person name="Henrissat B."/>
            <person name="Martinez A.T."/>
            <person name="Otillar R."/>
            <person name="Spatafora J.W."/>
            <person name="Yadav J.S."/>
            <person name="Aerts A."/>
            <person name="Benoit I."/>
            <person name="Boyd A."/>
            <person name="Carlson A."/>
            <person name="Copeland A."/>
            <person name="Coutinho P.M."/>
            <person name="de Vries R.P."/>
            <person name="Ferreira P."/>
            <person name="Findley K."/>
            <person name="Foster B."/>
            <person name="Gaskell J."/>
            <person name="Glotzer D."/>
            <person name="Gorecki P."/>
            <person name="Heitman J."/>
            <person name="Hesse C."/>
            <person name="Hori C."/>
            <person name="Igarashi K."/>
            <person name="Jurgens J.A."/>
            <person name="Kallen N."/>
            <person name="Kersten P."/>
            <person name="Kohler A."/>
            <person name="Kuees U."/>
            <person name="Kumar T.K.A."/>
            <person name="Kuo A."/>
            <person name="LaButti K."/>
            <person name="Larrondo L.F."/>
            <person name="Lindquist E."/>
            <person name="Ling A."/>
            <person name="Lombard V."/>
            <person name="Lucas S."/>
            <person name="Lundell T."/>
            <person name="Martin R."/>
            <person name="McLaughlin D.J."/>
            <person name="Morgenstern I."/>
            <person name="Morin E."/>
            <person name="Murat C."/>
            <person name="Nagy L.G."/>
            <person name="Nolan M."/>
            <person name="Ohm R.A."/>
            <person name="Patyshakuliyeva A."/>
            <person name="Rokas A."/>
            <person name="Ruiz-Duenas F.J."/>
            <person name="Sabat G."/>
            <person name="Salamov A."/>
            <person name="Samejima M."/>
            <person name="Schmutz J."/>
            <person name="Slot J.C."/>
            <person name="St John F."/>
            <person name="Stenlid J."/>
            <person name="Sun H."/>
            <person name="Sun S."/>
            <person name="Syed K."/>
            <person name="Tsang A."/>
            <person name="Wiebenga A."/>
            <person name="Young D."/>
            <person name="Pisabarro A."/>
            <person name="Eastwood D.C."/>
            <person name="Martin F."/>
            <person name="Cullen D."/>
            <person name="Grigoriev I.V."/>
            <person name="Hibbett D.S."/>
        </authorList>
    </citation>
    <scope>NUCLEOTIDE SEQUENCE [LARGE SCALE GENOMIC DNA]</scope>
    <source>
        <strain evidence="9">RWD-64-598 SS2</strain>
    </source>
</reference>
<evidence type="ECO:0000256" key="2">
    <source>
        <dbReference type="ARBA" id="ARBA00008061"/>
    </source>
</evidence>
<evidence type="ECO:0000313" key="8">
    <source>
        <dbReference type="EMBL" id="EIW84269.1"/>
    </source>
</evidence>
<dbReference type="KEGG" id="cput:CONPUDRAFT_100181"/>
<comment type="caution">
    <text evidence="8">The sequence shown here is derived from an EMBL/GenBank/DDBJ whole genome shotgun (WGS) entry which is preliminary data.</text>
</comment>
<dbReference type="PANTHER" id="PTHR43447">
    <property type="entry name" value="ALPHA-AMYLASE"/>
    <property type="match status" value="1"/>
</dbReference>
<dbReference type="RefSeq" id="XP_007766014.1">
    <property type="nucleotide sequence ID" value="XM_007767824.1"/>
</dbReference>
<proteinExistence type="inferred from homology"/>
<organism evidence="8 9">
    <name type="scientific">Coniophora puteana (strain RWD-64-598)</name>
    <name type="common">Brown rot fungus</name>
    <dbReference type="NCBI Taxonomy" id="741705"/>
    <lineage>
        <taxon>Eukaryota</taxon>
        <taxon>Fungi</taxon>
        <taxon>Dikarya</taxon>
        <taxon>Basidiomycota</taxon>
        <taxon>Agaricomycotina</taxon>
        <taxon>Agaricomycetes</taxon>
        <taxon>Agaricomycetidae</taxon>
        <taxon>Boletales</taxon>
        <taxon>Coniophorineae</taxon>
        <taxon>Coniophoraceae</taxon>
        <taxon>Coniophora</taxon>
    </lineage>
</organism>
<dbReference type="SUPFAM" id="SSF51445">
    <property type="entry name" value="(Trans)glycosidases"/>
    <property type="match status" value="1"/>
</dbReference>
<dbReference type="OMA" id="MQYFEWN"/>
<evidence type="ECO:0000256" key="4">
    <source>
        <dbReference type="ARBA" id="ARBA00022801"/>
    </source>
</evidence>
<dbReference type="PIRSF" id="PIRSF001021">
    <property type="entry name" value="Alph-amls_thrmst"/>
    <property type="match status" value="1"/>
</dbReference>
<dbReference type="NCBIfam" id="NF006969">
    <property type="entry name" value="PRK09441.1-2"/>
    <property type="match status" value="1"/>
</dbReference>
<evidence type="ECO:0000256" key="6">
    <source>
        <dbReference type="ARBA" id="ARBA00023295"/>
    </source>
</evidence>
<dbReference type="SMART" id="SM00642">
    <property type="entry name" value="Aamy"/>
    <property type="match status" value="1"/>
</dbReference>
<name>A0A5M3MYS2_CONPW</name>
<accession>A0A5M3MYS2</accession>
<dbReference type="InterPro" id="IPR013780">
    <property type="entry name" value="Glyco_hydro_b"/>
</dbReference>
<evidence type="ECO:0000256" key="1">
    <source>
        <dbReference type="ARBA" id="ARBA00001913"/>
    </source>
</evidence>
<dbReference type="Gene3D" id="2.60.40.1180">
    <property type="entry name" value="Golgi alpha-mannosidase II"/>
    <property type="match status" value="1"/>
</dbReference>
<sequence>MDIRNLFQSLPWAYSAPALSHMRIRPKESSENACMIQFFTWEARHPVMSWWKHFQSEVASLRDMGITQVWLPPPHKATRKTGQGYDAYDLWDLGEFDQKGTVATRWGTREELLDACKTAKEHQLLILIDAVLNHKMGADRRESFPAVPVDPTDRTKEIGKERVIQAWTAYDFTGRMGKYSDLRWTQEHFTGIDWDDSSKSKAIYKFTGEGHQGWSKHVDKELGNYDYLLGGDIDHRHPKVKEDLLAWGKWILETTGAGGYRLDAIKHMDRRFLLDFIKSGKARNADRDMFAVAEYWSGKQVLRTILPYVRAFRGQTTFFDVPLHFKFHQACEQGQAFDLRTIFNDTLVYCRPGDAVTFVDNHDTQIGQSLESWVDASFKVHAYALILLRPHGHPCAFYGDIYPNKECYDAAVARNVTKLLTARKLYAYGETVDYFLHKNCVGFVRRGSSSRPGCAVIISNGTMKSSKALCSIRMNMGLESVTKTYIPLLDSTNTPVRIDSKGWGEFYTKPKQVEVWIQE</sequence>
<dbReference type="AlphaFoldDB" id="A0A5M3MYS2"/>
<dbReference type="GO" id="GO:0005509">
    <property type="term" value="F:calcium ion binding"/>
    <property type="evidence" value="ECO:0007669"/>
    <property type="project" value="InterPro"/>
</dbReference>
<dbReference type="InterPro" id="IPR006047">
    <property type="entry name" value="GH13_cat_dom"/>
</dbReference>
<dbReference type="InterPro" id="IPR013776">
    <property type="entry name" value="A-amylase_thermo"/>
</dbReference>
<dbReference type="NCBIfam" id="NF006968">
    <property type="entry name" value="PRK09441.1-1"/>
    <property type="match status" value="1"/>
</dbReference>
<dbReference type="Proteomes" id="UP000053558">
    <property type="component" value="Unassembled WGS sequence"/>
</dbReference>
<evidence type="ECO:0000256" key="3">
    <source>
        <dbReference type="ARBA" id="ARBA00022723"/>
    </source>
</evidence>
<dbReference type="GO" id="GO:0005975">
    <property type="term" value="P:carbohydrate metabolic process"/>
    <property type="evidence" value="ECO:0007669"/>
    <property type="project" value="InterPro"/>
</dbReference>
<dbReference type="Pfam" id="PF00128">
    <property type="entry name" value="Alpha-amylase"/>
    <property type="match status" value="1"/>
</dbReference>